<evidence type="ECO:0000313" key="2">
    <source>
        <dbReference type="EMBL" id="KAG0567125.1"/>
    </source>
</evidence>
<evidence type="ECO:0000256" key="1">
    <source>
        <dbReference type="SAM" id="MobiDB-lite"/>
    </source>
</evidence>
<dbReference type="EMBL" id="CM026428">
    <property type="protein sequence ID" value="KAG0567125.1"/>
    <property type="molecule type" value="Genomic_DNA"/>
</dbReference>
<gene>
    <name evidence="2" type="ORF">KC19_7G112300</name>
</gene>
<dbReference type="AlphaFoldDB" id="A0A8T0H8J1"/>
<comment type="caution">
    <text evidence="2">The sequence shown here is derived from an EMBL/GenBank/DDBJ whole genome shotgun (WGS) entry which is preliminary data.</text>
</comment>
<organism evidence="2 3">
    <name type="scientific">Ceratodon purpureus</name>
    <name type="common">Fire moss</name>
    <name type="synonym">Dicranum purpureum</name>
    <dbReference type="NCBI Taxonomy" id="3225"/>
    <lineage>
        <taxon>Eukaryota</taxon>
        <taxon>Viridiplantae</taxon>
        <taxon>Streptophyta</taxon>
        <taxon>Embryophyta</taxon>
        <taxon>Bryophyta</taxon>
        <taxon>Bryophytina</taxon>
        <taxon>Bryopsida</taxon>
        <taxon>Dicranidae</taxon>
        <taxon>Pseudoditrichales</taxon>
        <taxon>Ditrichaceae</taxon>
        <taxon>Ceratodon</taxon>
    </lineage>
</organism>
<reference evidence="2" key="1">
    <citation type="submission" date="2020-06" db="EMBL/GenBank/DDBJ databases">
        <title>WGS assembly of Ceratodon purpureus strain R40.</title>
        <authorList>
            <person name="Carey S.B."/>
            <person name="Jenkins J."/>
            <person name="Shu S."/>
            <person name="Lovell J.T."/>
            <person name="Sreedasyam A."/>
            <person name="Maumus F."/>
            <person name="Tiley G.P."/>
            <person name="Fernandez-Pozo N."/>
            <person name="Barry K."/>
            <person name="Chen C."/>
            <person name="Wang M."/>
            <person name="Lipzen A."/>
            <person name="Daum C."/>
            <person name="Saski C.A."/>
            <person name="Payton A.C."/>
            <person name="Mcbreen J.C."/>
            <person name="Conrad R.E."/>
            <person name="Kollar L.M."/>
            <person name="Olsson S."/>
            <person name="Huttunen S."/>
            <person name="Landis J.B."/>
            <person name="Wickett N.J."/>
            <person name="Johnson M.G."/>
            <person name="Rensing S.A."/>
            <person name="Grimwood J."/>
            <person name="Schmutz J."/>
            <person name="Mcdaniel S.F."/>
        </authorList>
    </citation>
    <scope>NUCLEOTIDE SEQUENCE</scope>
    <source>
        <strain evidence="2">R40</strain>
    </source>
</reference>
<feature type="region of interest" description="Disordered" evidence="1">
    <location>
        <begin position="1"/>
        <end position="53"/>
    </location>
</feature>
<accession>A0A8T0H8J1</accession>
<keyword evidence="3" id="KW-1185">Reference proteome</keyword>
<evidence type="ECO:0000313" key="3">
    <source>
        <dbReference type="Proteomes" id="UP000822688"/>
    </source>
</evidence>
<feature type="compositionally biased region" description="Polar residues" evidence="1">
    <location>
        <begin position="1"/>
        <end position="13"/>
    </location>
</feature>
<protein>
    <submittedName>
        <fullName evidence="2">Uncharacterized protein</fullName>
    </submittedName>
</protein>
<dbReference type="Proteomes" id="UP000822688">
    <property type="component" value="Chromosome 7"/>
</dbReference>
<proteinExistence type="predicted"/>
<name>A0A8T0H8J1_CERPU</name>
<sequence>MRNDSFNSTSRQSLPDEPSSKCSQSVRTPKRINPEPEQRFQSRKLHTQTNPQSLKCGIFTGARKLQKRAKMGILFPKTGSTDDCTQISWRTIELPTNGTRARTMASKKLRREIRK</sequence>